<feature type="region of interest" description="Disordered" evidence="3">
    <location>
        <begin position="272"/>
        <end position="308"/>
    </location>
</feature>
<comment type="caution">
    <text evidence="5">The sequence shown here is derived from an EMBL/GenBank/DDBJ whole genome shotgun (WGS) entry which is preliminary data.</text>
</comment>
<organism evidence="5 6">
    <name type="scientific">Tepidamorphus gemmatus</name>
    <dbReference type="NCBI Taxonomy" id="747076"/>
    <lineage>
        <taxon>Bacteria</taxon>
        <taxon>Pseudomonadati</taxon>
        <taxon>Pseudomonadota</taxon>
        <taxon>Alphaproteobacteria</taxon>
        <taxon>Hyphomicrobiales</taxon>
        <taxon>Tepidamorphaceae</taxon>
        <taxon>Tepidamorphus</taxon>
    </lineage>
</organism>
<dbReference type="RefSeq" id="WP_425385537.1">
    <property type="nucleotide sequence ID" value="NZ_SMAK01000012.1"/>
</dbReference>
<dbReference type="GO" id="GO:0008757">
    <property type="term" value="F:S-adenosylmethionine-dependent methyltransferase activity"/>
    <property type="evidence" value="ECO:0007669"/>
    <property type="project" value="InterPro"/>
</dbReference>
<evidence type="ECO:0000313" key="6">
    <source>
        <dbReference type="Proteomes" id="UP000295678"/>
    </source>
</evidence>
<dbReference type="AlphaFoldDB" id="A0A4R3M3K5"/>
<protein>
    <submittedName>
        <fullName evidence="5">Methyltransferase family protein</fullName>
    </submittedName>
</protein>
<dbReference type="Gene3D" id="3.40.50.150">
    <property type="entry name" value="Vaccinia Virus protein VP39"/>
    <property type="match status" value="1"/>
</dbReference>
<dbReference type="InterPro" id="IPR013216">
    <property type="entry name" value="Methyltransf_11"/>
</dbReference>
<keyword evidence="2 5" id="KW-0808">Transferase</keyword>
<dbReference type="PANTHER" id="PTHR13090">
    <property type="entry name" value="ARGININE-HYDROXYLASE NDUFAF5, MITOCHONDRIAL"/>
    <property type="match status" value="1"/>
</dbReference>
<dbReference type="PANTHER" id="PTHR13090:SF1">
    <property type="entry name" value="ARGININE-HYDROXYLASE NDUFAF5, MITOCHONDRIAL"/>
    <property type="match status" value="1"/>
</dbReference>
<keyword evidence="1 5" id="KW-0489">Methyltransferase</keyword>
<evidence type="ECO:0000256" key="3">
    <source>
        <dbReference type="SAM" id="MobiDB-lite"/>
    </source>
</evidence>
<name>A0A4R3M3K5_9HYPH</name>
<evidence type="ECO:0000313" key="5">
    <source>
        <dbReference type="EMBL" id="TCT05887.1"/>
    </source>
</evidence>
<sequence>MSDDTPDLRRVFDRALIARRRGRAASTLPDADFLLTEATQAIAERLAVVLRDFPRAVCLGAQDGRLARALADDRRIGTVISTESCPAMLAGLPHPRLAADEEILPFAAASLDLVVAPLSLHWVNDLPGTLAQIRRALRPDGLFLAVLFGGGTLRELRGSLLQAEADLVGGASLRIDPFLDVRDAGGLLQRAGFALPVADTEILTVRYADPLRLLADLRAMGWTNALAGRSRRPLRRDVLAHALEIYAERHHDPDGRIRASFEFVHLSGWAPHESQQQPLRPGTARMRLAEALGTREQPAGDKAGGADR</sequence>
<reference evidence="5 6" key="1">
    <citation type="submission" date="2019-03" db="EMBL/GenBank/DDBJ databases">
        <title>Genomic Encyclopedia of Type Strains, Phase IV (KMG-IV): sequencing the most valuable type-strain genomes for metagenomic binning, comparative biology and taxonomic classification.</title>
        <authorList>
            <person name="Goeker M."/>
        </authorList>
    </citation>
    <scope>NUCLEOTIDE SEQUENCE [LARGE SCALE GENOMIC DNA]</scope>
    <source>
        <strain evidence="5 6">DSM 19345</strain>
    </source>
</reference>
<dbReference type="EMBL" id="SMAK01000012">
    <property type="protein sequence ID" value="TCT05887.1"/>
    <property type="molecule type" value="Genomic_DNA"/>
</dbReference>
<evidence type="ECO:0000256" key="2">
    <source>
        <dbReference type="ARBA" id="ARBA00022679"/>
    </source>
</evidence>
<feature type="domain" description="Methyltransferase type 11" evidence="4">
    <location>
        <begin position="59"/>
        <end position="144"/>
    </location>
</feature>
<dbReference type="Proteomes" id="UP000295678">
    <property type="component" value="Unassembled WGS sequence"/>
</dbReference>
<evidence type="ECO:0000256" key="1">
    <source>
        <dbReference type="ARBA" id="ARBA00022603"/>
    </source>
</evidence>
<gene>
    <name evidence="5" type="ORF">EDC22_11257</name>
</gene>
<proteinExistence type="predicted"/>
<keyword evidence="6" id="KW-1185">Reference proteome</keyword>
<accession>A0A4R3M3K5</accession>
<dbReference type="CDD" id="cd02440">
    <property type="entry name" value="AdoMet_MTases"/>
    <property type="match status" value="1"/>
</dbReference>
<dbReference type="InterPro" id="IPR029063">
    <property type="entry name" value="SAM-dependent_MTases_sf"/>
</dbReference>
<dbReference type="SUPFAM" id="SSF53335">
    <property type="entry name" value="S-adenosyl-L-methionine-dependent methyltransferases"/>
    <property type="match status" value="1"/>
</dbReference>
<dbReference type="Pfam" id="PF08241">
    <property type="entry name" value="Methyltransf_11"/>
    <property type="match status" value="1"/>
</dbReference>
<evidence type="ECO:0000259" key="4">
    <source>
        <dbReference type="Pfam" id="PF08241"/>
    </source>
</evidence>
<dbReference type="InterPro" id="IPR050602">
    <property type="entry name" value="Malonyl-ACP_OMT"/>
</dbReference>
<dbReference type="GO" id="GO:0032259">
    <property type="term" value="P:methylation"/>
    <property type="evidence" value="ECO:0007669"/>
    <property type="project" value="UniProtKB-KW"/>
</dbReference>